<proteinExistence type="predicted"/>
<protein>
    <submittedName>
        <fullName evidence="4">Uncharacterized protein</fullName>
    </submittedName>
</protein>
<name>A0A1E5R2P8_9ASCO</name>
<sequence>MIAISTLLQFYAFVKVISAHGHHDIHDIHDIQETLKASKDALTKDIKPINKMISKFDEATVLKNLYQAVNENYFYSTIGFNLLLVSFLALLLKFISIKAILTKVKNKLNNAYTSFMNKFGYLKDFEYEDKLLEDKNHFNIIGLVMNFIKVEIFDDFDFENFFNFFILTGFIKELFLELFYALFIHAINMNTRKTEKIRLLNLDGVFGWLAKFKLLQVAPISKNAELLNKNTINNVAVLTKKIMFSYGSFYIFDRLLNITLMKIFGLTSEHTHSHEFGDFERSEVEDFLHFIDQRLKENDDIKSVGIELDIDNEGNIIRSFSATTFQDEEDGEANSEEEESEEDDEFLVDDDEEEDLVIEIPKYNDSVNIENIKFIILNVVNDFVLNINSGISLYSIFEKQKIEDYKKFLAVWSIQYMSHVLIDSVYMINKATPLQFTVQLFLSNLGTLLGAFIKHSSKMNKSIPIPKKISETSHFKSIYSRDQTWANFFCSLFDIKRKYGPIETTVSSNFYTNFLESLKTMDYDLFLLTFQIGFTMFLVFNKILPETRQPNSIKKLLMTAGVVYLGYISKV</sequence>
<feature type="region of interest" description="Disordered" evidence="1">
    <location>
        <begin position="326"/>
        <end position="347"/>
    </location>
</feature>
<evidence type="ECO:0000256" key="1">
    <source>
        <dbReference type="SAM" id="MobiDB-lite"/>
    </source>
</evidence>
<evidence type="ECO:0000313" key="5">
    <source>
        <dbReference type="Proteomes" id="UP000095605"/>
    </source>
</evidence>
<organism evidence="4 5">
    <name type="scientific">Hanseniaspora opuntiae</name>
    <dbReference type="NCBI Taxonomy" id="211096"/>
    <lineage>
        <taxon>Eukaryota</taxon>
        <taxon>Fungi</taxon>
        <taxon>Dikarya</taxon>
        <taxon>Ascomycota</taxon>
        <taxon>Saccharomycotina</taxon>
        <taxon>Saccharomycetes</taxon>
        <taxon>Saccharomycodales</taxon>
        <taxon>Saccharomycodaceae</taxon>
        <taxon>Hanseniaspora</taxon>
    </lineage>
</organism>
<keyword evidence="2" id="KW-0472">Membrane</keyword>
<feature type="transmembrane region" description="Helical" evidence="2">
    <location>
        <begin position="525"/>
        <end position="544"/>
    </location>
</feature>
<evidence type="ECO:0000313" key="4">
    <source>
        <dbReference type="EMBL" id="OEJ81171.1"/>
    </source>
</evidence>
<feature type="chain" id="PRO_5009184572" evidence="3">
    <location>
        <begin position="20"/>
        <end position="571"/>
    </location>
</feature>
<feature type="transmembrane region" description="Helical" evidence="2">
    <location>
        <begin position="434"/>
        <end position="453"/>
    </location>
</feature>
<dbReference type="OrthoDB" id="3972634at2759"/>
<dbReference type="EMBL" id="LPNL01000009">
    <property type="protein sequence ID" value="OEJ81171.1"/>
    <property type="molecule type" value="Genomic_DNA"/>
</dbReference>
<keyword evidence="2" id="KW-1133">Transmembrane helix</keyword>
<accession>A0A1E5R2P8</accession>
<comment type="caution">
    <text evidence="4">The sequence shown here is derived from an EMBL/GenBank/DDBJ whole genome shotgun (WGS) entry which is preliminary data.</text>
</comment>
<keyword evidence="5" id="KW-1185">Reference proteome</keyword>
<dbReference type="AlphaFoldDB" id="A0A1E5R2P8"/>
<feature type="signal peptide" evidence="3">
    <location>
        <begin position="1"/>
        <end position="19"/>
    </location>
</feature>
<evidence type="ECO:0000256" key="3">
    <source>
        <dbReference type="SAM" id="SignalP"/>
    </source>
</evidence>
<feature type="transmembrane region" description="Helical" evidence="2">
    <location>
        <begin position="73"/>
        <end position="95"/>
    </location>
</feature>
<dbReference type="Proteomes" id="UP000095605">
    <property type="component" value="Unassembled WGS sequence"/>
</dbReference>
<evidence type="ECO:0000256" key="2">
    <source>
        <dbReference type="SAM" id="Phobius"/>
    </source>
</evidence>
<keyword evidence="3" id="KW-0732">Signal</keyword>
<reference evidence="5" key="1">
    <citation type="journal article" date="2016" name="Genome Announc.">
        <title>Genome sequences of three species of Hanseniaspora isolated from spontaneous wine fermentations.</title>
        <authorList>
            <person name="Sternes P.R."/>
            <person name="Lee D."/>
            <person name="Kutyna D.R."/>
            <person name="Borneman A.R."/>
        </authorList>
    </citation>
    <scope>NUCLEOTIDE SEQUENCE [LARGE SCALE GENOMIC DNA]</scope>
    <source>
        <strain evidence="5">AWRI3578</strain>
    </source>
</reference>
<gene>
    <name evidence="4" type="ORF">AWRI3578_g4059</name>
</gene>
<keyword evidence="2" id="KW-0812">Transmembrane</keyword>